<sequence>MKLFSSLVLSAVFGLAAQSALAAEQQPGLSGCAAKKQAISEQIEQARAHGNGEQQAGLEKALSEVNANCTDASLRKEREQKVLDARHEVNKRTKDLDKAMKKGDSERINKRKDKLAESKKELQDALDDLER</sequence>
<feature type="chain" id="PRO_5016615922" evidence="2">
    <location>
        <begin position="23"/>
        <end position="131"/>
    </location>
</feature>
<dbReference type="RefSeq" id="WP_119146445.1">
    <property type="nucleotide sequence ID" value="NZ_CBCSFL010000004.1"/>
</dbReference>
<dbReference type="InterPro" id="IPR009468">
    <property type="entry name" value="DUF1090"/>
</dbReference>
<dbReference type="Gene3D" id="1.20.1420.10">
    <property type="entry name" value="Talin, central domain"/>
    <property type="match status" value="1"/>
</dbReference>
<evidence type="ECO:0000256" key="1">
    <source>
        <dbReference type="SAM" id="MobiDB-lite"/>
    </source>
</evidence>
<feature type="signal peptide" evidence="2">
    <location>
        <begin position="1"/>
        <end position="22"/>
    </location>
</feature>
<dbReference type="Proteomes" id="UP000263595">
    <property type="component" value="Unassembled WGS sequence"/>
</dbReference>
<proteinExistence type="predicted"/>
<protein>
    <submittedName>
        <fullName evidence="3">Protein YqjC</fullName>
    </submittedName>
</protein>
<dbReference type="Pfam" id="PF06476">
    <property type="entry name" value="DUF1090"/>
    <property type="match status" value="1"/>
</dbReference>
<reference evidence="4" key="1">
    <citation type="submission" date="2018-08" db="EMBL/GenBank/DDBJ databases">
        <authorList>
            <person name="Blom J."/>
        </authorList>
    </citation>
    <scope>NUCLEOTIDE SEQUENCE [LARGE SCALE GENOMIC DNA]</scope>
    <source>
        <strain evidence="4">CCOS 865</strain>
    </source>
</reference>
<evidence type="ECO:0000313" key="3">
    <source>
        <dbReference type="EMBL" id="SYX92907.1"/>
    </source>
</evidence>
<accession>A0A383S0P0</accession>
<dbReference type="EMBL" id="UNOZ01000038">
    <property type="protein sequence ID" value="SYX92907.1"/>
    <property type="molecule type" value="Genomic_DNA"/>
</dbReference>
<name>A0A383S0P0_9PSED</name>
<feature type="region of interest" description="Disordered" evidence="1">
    <location>
        <begin position="78"/>
        <end position="131"/>
    </location>
</feature>
<evidence type="ECO:0000256" key="2">
    <source>
        <dbReference type="SAM" id="SignalP"/>
    </source>
</evidence>
<evidence type="ECO:0000313" key="4">
    <source>
        <dbReference type="Proteomes" id="UP000263595"/>
    </source>
</evidence>
<keyword evidence="4" id="KW-1185">Reference proteome</keyword>
<dbReference type="OrthoDB" id="5956716at2"/>
<dbReference type="AlphaFoldDB" id="A0A383S0P0"/>
<keyword evidence="2" id="KW-0732">Signal</keyword>
<gene>
    <name evidence="3" type="primary">yqjC3</name>
    <name evidence="3" type="ORF">CCOS865_05201</name>
</gene>
<organism evidence="3 4">
    <name type="scientific">Pseudomonas reidholzensis</name>
    <dbReference type="NCBI Taxonomy" id="1785162"/>
    <lineage>
        <taxon>Bacteria</taxon>
        <taxon>Pseudomonadati</taxon>
        <taxon>Pseudomonadota</taxon>
        <taxon>Gammaproteobacteria</taxon>
        <taxon>Pseudomonadales</taxon>
        <taxon>Pseudomonadaceae</taxon>
        <taxon>Pseudomonas</taxon>
    </lineage>
</organism>
<feature type="compositionally biased region" description="Basic and acidic residues" evidence="1">
    <location>
        <begin position="78"/>
        <end position="123"/>
    </location>
</feature>